<gene>
    <name evidence="1" type="ORF">SISNIDRAFT_458694</name>
</gene>
<evidence type="ECO:0000313" key="2">
    <source>
        <dbReference type="Proteomes" id="UP000076722"/>
    </source>
</evidence>
<reference evidence="1 2" key="1">
    <citation type="journal article" date="2016" name="Mol. Biol. Evol.">
        <title>Comparative Genomics of Early-Diverging Mushroom-Forming Fungi Provides Insights into the Origins of Lignocellulose Decay Capabilities.</title>
        <authorList>
            <person name="Nagy L.G."/>
            <person name="Riley R."/>
            <person name="Tritt A."/>
            <person name="Adam C."/>
            <person name="Daum C."/>
            <person name="Floudas D."/>
            <person name="Sun H."/>
            <person name="Yadav J.S."/>
            <person name="Pangilinan J."/>
            <person name="Larsson K.H."/>
            <person name="Matsuura K."/>
            <person name="Barry K."/>
            <person name="Labutti K."/>
            <person name="Kuo R."/>
            <person name="Ohm R.A."/>
            <person name="Bhattacharya S.S."/>
            <person name="Shirouzu T."/>
            <person name="Yoshinaga Y."/>
            <person name="Martin F.M."/>
            <person name="Grigoriev I.V."/>
            <person name="Hibbett D.S."/>
        </authorList>
    </citation>
    <scope>NUCLEOTIDE SEQUENCE [LARGE SCALE GENOMIC DNA]</scope>
    <source>
        <strain evidence="1 2">HHB9708</strain>
    </source>
</reference>
<proteinExistence type="predicted"/>
<dbReference type="EMBL" id="KV419427">
    <property type="protein sequence ID" value="KZS89494.1"/>
    <property type="molecule type" value="Genomic_DNA"/>
</dbReference>
<keyword evidence="2" id="KW-1185">Reference proteome</keyword>
<dbReference type="Proteomes" id="UP000076722">
    <property type="component" value="Unassembled WGS sequence"/>
</dbReference>
<name>A0A164QAY5_9AGAM</name>
<dbReference type="AlphaFoldDB" id="A0A164QAY5"/>
<protein>
    <submittedName>
        <fullName evidence="1">Uncharacterized protein</fullName>
    </submittedName>
</protein>
<sequence length="62" mass="6722">MSRISSSDKPPKGCVGHERRVTRRTLFNIFDLSSGVLLFEQMVLAAGISDLPLENEVAFGAG</sequence>
<evidence type="ECO:0000313" key="1">
    <source>
        <dbReference type="EMBL" id="KZS89494.1"/>
    </source>
</evidence>
<organism evidence="1 2">
    <name type="scientific">Sistotremastrum niveocremeum HHB9708</name>
    <dbReference type="NCBI Taxonomy" id="1314777"/>
    <lineage>
        <taxon>Eukaryota</taxon>
        <taxon>Fungi</taxon>
        <taxon>Dikarya</taxon>
        <taxon>Basidiomycota</taxon>
        <taxon>Agaricomycotina</taxon>
        <taxon>Agaricomycetes</taxon>
        <taxon>Sistotremastrales</taxon>
        <taxon>Sistotremastraceae</taxon>
        <taxon>Sertulicium</taxon>
        <taxon>Sertulicium niveocremeum</taxon>
    </lineage>
</organism>
<accession>A0A164QAY5</accession>